<dbReference type="EMBL" id="CM044701">
    <property type="protein sequence ID" value="KAI5681416.1"/>
    <property type="molecule type" value="Genomic_DNA"/>
</dbReference>
<sequence length="141" mass="16317">MATNKIWQLLIHNGRHNHKVAVYNHGHAQAARLTEEQLHQTEQFRKSHMPPRNILRFFREQDVGCAVSAQKIYNIVAKIKRKRMQGRNTVEEVLCLSAERGTQFSIETVRRGTYNIPLLEVVGMTPTRKNFTVATTFMSNE</sequence>
<accession>A0ACC0C9H3</accession>
<comment type="caution">
    <text evidence="1">The sequence shown here is derived from an EMBL/GenBank/DDBJ whole genome shotgun (WGS) entry which is preliminary data.</text>
</comment>
<protein>
    <submittedName>
        <fullName evidence="1">Uncharacterized protein</fullName>
    </submittedName>
</protein>
<proteinExistence type="predicted"/>
<reference evidence="2" key="1">
    <citation type="journal article" date="2023" name="Nat. Plants">
        <title>Single-cell RNA sequencing provides a high-resolution roadmap for understanding the multicellular compartmentation of specialized metabolism.</title>
        <authorList>
            <person name="Sun S."/>
            <person name="Shen X."/>
            <person name="Li Y."/>
            <person name="Li Y."/>
            <person name="Wang S."/>
            <person name="Li R."/>
            <person name="Zhang H."/>
            <person name="Shen G."/>
            <person name="Guo B."/>
            <person name="Wei J."/>
            <person name="Xu J."/>
            <person name="St-Pierre B."/>
            <person name="Chen S."/>
            <person name="Sun C."/>
        </authorList>
    </citation>
    <scope>NUCLEOTIDE SEQUENCE [LARGE SCALE GENOMIC DNA]</scope>
</reference>
<name>A0ACC0C9H3_CATRO</name>
<evidence type="ECO:0000313" key="2">
    <source>
        <dbReference type="Proteomes" id="UP001060085"/>
    </source>
</evidence>
<keyword evidence="2" id="KW-1185">Reference proteome</keyword>
<dbReference type="Proteomes" id="UP001060085">
    <property type="component" value="Linkage Group LG01"/>
</dbReference>
<organism evidence="1 2">
    <name type="scientific">Catharanthus roseus</name>
    <name type="common">Madagascar periwinkle</name>
    <name type="synonym">Vinca rosea</name>
    <dbReference type="NCBI Taxonomy" id="4058"/>
    <lineage>
        <taxon>Eukaryota</taxon>
        <taxon>Viridiplantae</taxon>
        <taxon>Streptophyta</taxon>
        <taxon>Embryophyta</taxon>
        <taxon>Tracheophyta</taxon>
        <taxon>Spermatophyta</taxon>
        <taxon>Magnoliopsida</taxon>
        <taxon>eudicotyledons</taxon>
        <taxon>Gunneridae</taxon>
        <taxon>Pentapetalae</taxon>
        <taxon>asterids</taxon>
        <taxon>lamiids</taxon>
        <taxon>Gentianales</taxon>
        <taxon>Apocynaceae</taxon>
        <taxon>Rauvolfioideae</taxon>
        <taxon>Vinceae</taxon>
        <taxon>Catharanthinae</taxon>
        <taxon>Catharanthus</taxon>
    </lineage>
</organism>
<gene>
    <name evidence="1" type="ORF">M9H77_02644</name>
</gene>
<evidence type="ECO:0000313" key="1">
    <source>
        <dbReference type="EMBL" id="KAI5681416.1"/>
    </source>
</evidence>